<protein>
    <recommendedName>
        <fullName evidence="1">TnsA endonuclease N-terminal domain-containing protein</fullName>
    </recommendedName>
</protein>
<gene>
    <name evidence="2" type="ORF">K05K4_40940</name>
</gene>
<accession>A0A1W6V6V1</accession>
<evidence type="ECO:0000313" key="2">
    <source>
        <dbReference type="EMBL" id="ARP20814.1"/>
    </source>
</evidence>
<evidence type="ECO:0000259" key="1">
    <source>
        <dbReference type="Pfam" id="PF08722"/>
    </source>
</evidence>
<feature type="domain" description="TnsA endonuclease N-terminal" evidence="1">
    <location>
        <begin position="45"/>
        <end position="125"/>
    </location>
</feature>
<dbReference type="RefSeq" id="WP_086047396.1">
    <property type="nucleotide sequence ID" value="NZ_CP017890.1"/>
</dbReference>
<reference evidence="2" key="1">
    <citation type="submission" date="2016-10" db="EMBL/GenBank/DDBJ databases">
        <title>The High Quality Genome of Vibrio alginolyticus K01M1.</title>
        <authorList>
            <person name="Wendling C."/>
            <person name="Chibani C.M."/>
            <person name="Hertel R."/>
            <person name="Sproer C."/>
            <person name="Bunk B."/>
            <person name="Overmann J."/>
            <person name="Roth O."/>
            <person name="Liesegang H."/>
        </authorList>
    </citation>
    <scope>NUCLEOTIDE SEQUENCE</scope>
    <source>
        <strain evidence="2">K05K4</strain>
    </source>
</reference>
<dbReference type="InterPro" id="IPR014833">
    <property type="entry name" value="TnsA_N"/>
</dbReference>
<proteinExistence type="predicted"/>
<dbReference type="AlphaFoldDB" id="A0A1W6V6V1"/>
<name>A0A1W6V6V1_VIBAL</name>
<sequence>MSDKRLNNFNWGRATRFFYSHKNQKSLWLEGTFEVEVALHLEFCSKVHAYISQPFSLRYRDGFMQQRRYTPDFLIQTLSRQTPFGALEAKKKKWFDMDAKFQALLPYITQALHEERQLPLRVVTEASIASGQQLANYKRLYHYKRIKVEKHLKIGDLSSSLGLSFSLGELRDFLAFQRIPDCVAGALLAHGQVSFDIEQPIKDTIQLEVA</sequence>
<organism evidence="2">
    <name type="scientific">Vibrio alginolyticus</name>
    <dbReference type="NCBI Taxonomy" id="663"/>
    <lineage>
        <taxon>Bacteria</taxon>
        <taxon>Pseudomonadati</taxon>
        <taxon>Pseudomonadota</taxon>
        <taxon>Gammaproteobacteria</taxon>
        <taxon>Vibrionales</taxon>
        <taxon>Vibrionaceae</taxon>
        <taxon>Vibrio</taxon>
    </lineage>
</organism>
<dbReference type="EMBL" id="CP017903">
    <property type="protein sequence ID" value="ARP20814.1"/>
    <property type="molecule type" value="Genomic_DNA"/>
</dbReference>
<dbReference type="Pfam" id="PF08722">
    <property type="entry name" value="Tn7_TnsA-like_N"/>
    <property type="match status" value="1"/>
</dbReference>